<dbReference type="Gene3D" id="3.40.50.620">
    <property type="entry name" value="HUPs"/>
    <property type="match status" value="1"/>
</dbReference>
<dbReference type="GO" id="GO:0005524">
    <property type="term" value="F:ATP binding"/>
    <property type="evidence" value="ECO:0007669"/>
    <property type="project" value="UniProtKB-UniRule"/>
</dbReference>
<dbReference type="Proteomes" id="UP001567572">
    <property type="component" value="Unassembled WGS sequence"/>
</dbReference>
<evidence type="ECO:0000256" key="3">
    <source>
        <dbReference type="ARBA" id="ARBA00007145"/>
    </source>
</evidence>
<feature type="active site" description="Nucleophile; for glutaminase activity" evidence="8">
    <location>
        <position position="153"/>
    </location>
</feature>
<evidence type="ECO:0000256" key="1">
    <source>
        <dbReference type="ARBA" id="ARBA00005188"/>
    </source>
</evidence>
<dbReference type="EMBL" id="JBEDNY010000002">
    <property type="protein sequence ID" value="MEZ3163907.1"/>
    <property type="molecule type" value="Genomic_DNA"/>
</dbReference>
<dbReference type="GO" id="GO:0009435">
    <property type="term" value="P:NAD+ biosynthetic process"/>
    <property type="evidence" value="ECO:0007669"/>
    <property type="project" value="UniProtKB-UniRule"/>
</dbReference>
<evidence type="ECO:0000259" key="10">
    <source>
        <dbReference type="PROSITE" id="PS50263"/>
    </source>
</evidence>
<dbReference type="EC" id="6.3.5.1" evidence="8"/>
<feature type="active site" description="For glutaminase activity" evidence="8">
    <location>
        <position position="117"/>
    </location>
</feature>
<comment type="catalytic activity">
    <reaction evidence="8">
        <text>deamido-NAD(+) + L-glutamine + ATP + H2O = L-glutamate + AMP + diphosphate + NAD(+) + H(+)</text>
        <dbReference type="Rhea" id="RHEA:24384"/>
        <dbReference type="ChEBI" id="CHEBI:15377"/>
        <dbReference type="ChEBI" id="CHEBI:15378"/>
        <dbReference type="ChEBI" id="CHEBI:29985"/>
        <dbReference type="ChEBI" id="CHEBI:30616"/>
        <dbReference type="ChEBI" id="CHEBI:33019"/>
        <dbReference type="ChEBI" id="CHEBI:57540"/>
        <dbReference type="ChEBI" id="CHEBI:58359"/>
        <dbReference type="ChEBI" id="CHEBI:58437"/>
        <dbReference type="ChEBI" id="CHEBI:456215"/>
        <dbReference type="EC" id="6.3.5.1"/>
    </reaction>
</comment>
<evidence type="ECO:0000256" key="2">
    <source>
        <dbReference type="ARBA" id="ARBA00005859"/>
    </source>
</evidence>
<feature type="binding site" evidence="8">
    <location>
        <position position="382"/>
    </location>
    <ligand>
        <name>deamido-NAD(+)</name>
        <dbReference type="ChEBI" id="CHEBI:58437"/>
        <note>ligand shared between two neighboring subunits</note>
    </ligand>
</feature>
<comment type="similarity">
    <text evidence="3 8">In the C-terminal section; belongs to the NAD synthetase family.</text>
</comment>
<feature type="binding site" evidence="8">
    <location>
        <begin position="300"/>
        <end position="307"/>
    </location>
    <ligand>
        <name>ATP</name>
        <dbReference type="ChEBI" id="CHEBI:30616"/>
    </ligand>
</feature>
<keyword evidence="4 8" id="KW-0436">Ligase</keyword>
<evidence type="ECO:0000256" key="8">
    <source>
        <dbReference type="HAMAP-Rule" id="MF_02090"/>
    </source>
</evidence>
<dbReference type="PANTHER" id="PTHR23090">
    <property type="entry name" value="NH 3 /GLUTAMINE-DEPENDENT NAD + SYNTHETASE"/>
    <property type="match status" value="1"/>
</dbReference>
<dbReference type="InterPro" id="IPR036526">
    <property type="entry name" value="C-N_Hydrolase_sf"/>
</dbReference>
<protein>
    <recommendedName>
        <fullName evidence="8">Glutamine-dependent NAD(+) synthetase</fullName>
        <ecNumber evidence="8">6.3.5.1</ecNumber>
    </recommendedName>
    <alternativeName>
        <fullName evidence="8">NAD(+) synthase [glutamine-hydrolyzing]</fullName>
    </alternativeName>
</protein>
<dbReference type="RefSeq" id="WP_371161738.1">
    <property type="nucleotide sequence ID" value="NZ_JBEDNX010000002.1"/>
</dbReference>
<feature type="binding site" evidence="8">
    <location>
        <position position="123"/>
    </location>
    <ligand>
        <name>L-glutamine</name>
        <dbReference type="ChEBI" id="CHEBI:58359"/>
    </ligand>
</feature>
<comment type="pathway">
    <text evidence="1 8">Cofactor biosynthesis; NAD(+) biosynthesis; NAD(+) from deamido-NAD(+) (L-Gln route): step 1/1.</text>
</comment>
<dbReference type="CDD" id="cd07570">
    <property type="entry name" value="GAT_Gln-NAD-synth"/>
    <property type="match status" value="1"/>
</dbReference>
<keyword evidence="6 8" id="KW-0067">ATP-binding</keyword>
<dbReference type="Gene3D" id="3.60.110.10">
    <property type="entry name" value="Carbon-nitrogen hydrolase"/>
    <property type="match status" value="1"/>
</dbReference>
<dbReference type="NCBIfam" id="NF010588">
    <property type="entry name" value="PRK13981.1"/>
    <property type="match status" value="1"/>
</dbReference>
<reference evidence="11 12" key="1">
    <citation type="submission" date="2024-06" db="EMBL/GenBank/DDBJ databases">
        <title>Halorubrum miltondacostae sp. nov., a potential PHA producer isolated from an inland solar saltern in Rio Maior, Portugal.</title>
        <authorList>
            <person name="Albuquerque L."/>
            <person name="Viver T."/>
            <person name="Barroso C."/>
            <person name="Claudino R."/>
            <person name="Galvan M."/>
            <person name="Simoes G."/>
            <person name="Lobo Da Cunha A."/>
            <person name="Egas C."/>
        </authorList>
    </citation>
    <scope>NUCLEOTIDE SEQUENCE [LARGE SCALE GENOMIC DNA]</scope>
    <source>
        <strain evidence="11 12">RMP-11</strain>
    </source>
</reference>
<proteinExistence type="inferred from homology"/>
<dbReference type="PIRSF" id="PIRSF006630">
    <property type="entry name" value="NADS_GAT"/>
    <property type="match status" value="1"/>
</dbReference>
<dbReference type="NCBIfam" id="TIGR00552">
    <property type="entry name" value="nadE"/>
    <property type="match status" value="1"/>
</dbReference>
<comment type="caution">
    <text evidence="8">Lacks conserved residue(s) required for the propagation of feature annotation.</text>
</comment>
<dbReference type="GO" id="GO:0003952">
    <property type="term" value="F:NAD+ synthase (glutamine-hydrolyzing) activity"/>
    <property type="evidence" value="ECO:0007669"/>
    <property type="project" value="UniProtKB-EC"/>
</dbReference>
<evidence type="ECO:0000313" key="11">
    <source>
        <dbReference type="EMBL" id="MEZ3163907.1"/>
    </source>
</evidence>
<comment type="function">
    <text evidence="8">Catalyzes the ATP-dependent amidation of deamido-NAD to form NAD. Uses L-glutamine as a nitrogen source.</text>
</comment>
<dbReference type="SUPFAM" id="SSF52402">
    <property type="entry name" value="Adenine nucleotide alpha hydrolases-like"/>
    <property type="match status" value="1"/>
</dbReference>
<evidence type="ECO:0000256" key="5">
    <source>
        <dbReference type="ARBA" id="ARBA00022741"/>
    </source>
</evidence>
<feature type="domain" description="CN hydrolase" evidence="10">
    <location>
        <begin position="5"/>
        <end position="259"/>
    </location>
</feature>
<keyword evidence="7 8" id="KW-0520">NAD</keyword>
<evidence type="ECO:0000313" key="12">
    <source>
        <dbReference type="Proteomes" id="UP001567572"/>
    </source>
</evidence>
<feature type="binding site" evidence="8">
    <location>
        <position position="411"/>
    </location>
    <ligand>
        <name>deamido-NAD(+)</name>
        <dbReference type="ChEBI" id="CHEBI:58437"/>
        <note>ligand shared between two neighboring subunits</note>
    </ligand>
</feature>
<dbReference type="Pfam" id="PF02540">
    <property type="entry name" value="NAD_synthase"/>
    <property type="match status" value="1"/>
</dbReference>
<evidence type="ECO:0000256" key="6">
    <source>
        <dbReference type="ARBA" id="ARBA00022840"/>
    </source>
</evidence>
<keyword evidence="12" id="KW-1185">Reference proteome</keyword>
<dbReference type="InterPro" id="IPR022310">
    <property type="entry name" value="NAD/GMP_synthase"/>
</dbReference>
<dbReference type="InterPro" id="IPR003010">
    <property type="entry name" value="C-N_Hydrolase"/>
</dbReference>
<comment type="similarity">
    <text evidence="2 9">Belongs to the NAD synthetase family.</text>
</comment>
<keyword evidence="5 8" id="KW-0547">Nucleotide-binding</keyword>
<dbReference type="CDD" id="cd00553">
    <property type="entry name" value="NAD_synthase"/>
    <property type="match status" value="1"/>
</dbReference>
<dbReference type="InterPro" id="IPR014445">
    <property type="entry name" value="Gln-dep_NAD_synthase"/>
</dbReference>
<sequence>MNAELTTGVIQHNPVVGGVASNAARIADEYAVLREAGADLVVTPELSLIGYPPRDLLHRPAVLDAQESALDRLASQTSDGPPLIVGAATRTERDTGPPLYNAAVVLRDGTQSEAYHKRLLPTYDVFDEHRYFRPGSEPLVVDVAGTDVGVTICEDAWQDVIVTGTQRHEERPLMDTAAAGADLILTLSASPFSLNKPARRESRFLAHAAQTTCPVVFVNQVGGNDELIFDGHSLVATKQGLQTQCAGFESATDIVDVSLSHQPGDQPSNREPNASQASEALALGLRDYFDKTGFEEAVIGLSGGIDSSVAAALAVDALGADNVYGVSLPSEVTSQQSVTDAEAVATNLGIEFDVVPIGPTVEALSETLAENTTSLTGVAAENVQARIRGDVLMGIANQRNALVLTPDNKSEAAVGYCTLYGDAVGALAPLGDCYKRLVYELAGVYNESLSASSASSPVIPVSVIEKEPTAELRAGQTDEQELPAYDVLDAILEQYVEQDGDLSSIREAHPDHVIDDVLRRVASAEFKRRQTPPPLRVTQKSLGRGWNYPVAAVYEHIFNLEWA</sequence>
<dbReference type="PROSITE" id="PS50263">
    <property type="entry name" value="CN_HYDROLASE"/>
    <property type="match status" value="1"/>
</dbReference>
<dbReference type="InterPro" id="IPR003694">
    <property type="entry name" value="NAD_synthase"/>
</dbReference>
<evidence type="ECO:0000256" key="9">
    <source>
        <dbReference type="RuleBase" id="RU003811"/>
    </source>
</evidence>
<name>A0ABD5M115_9EURY</name>
<dbReference type="HAMAP" id="MF_02090">
    <property type="entry name" value="NadE_glutamine_dep"/>
    <property type="match status" value="1"/>
</dbReference>
<organism evidence="11 12">
    <name type="scientific">Halorubrum miltondacostae</name>
    <dbReference type="NCBI Taxonomy" id="3076378"/>
    <lineage>
        <taxon>Archaea</taxon>
        <taxon>Methanobacteriati</taxon>
        <taxon>Methanobacteriota</taxon>
        <taxon>Stenosarchaea group</taxon>
        <taxon>Halobacteria</taxon>
        <taxon>Halobacteriales</taxon>
        <taxon>Haloferacaceae</taxon>
        <taxon>Halorubrum</taxon>
    </lineage>
</organism>
<dbReference type="FunFam" id="3.40.50.620:FF:000106">
    <property type="entry name" value="Glutamine-dependent NAD(+) synthetase"/>
    <property type="match status" value="1"/>
</dbReference>
<feature type="binding site" evidence="8">
    <location>
        <position position="527"/>
    </location>
    <ligand>
        <name>deamido-NAD(+)</name>
        <dbReference type="ChEBI" id="CHEBI:58437"/>
        <note>ligand shared between two neighboring subunits</note>
    </ligand>
</feature>
<dbReference type="SUPFAM" id="SSF56317">
    <property type="entry name" value="Carbon-nitrogen hydrolase"/>
    <property type="match status" value="1"/>
</dbReference>
<dbReference type="Pfam" id="PF00795">
    <property type="entry name" value="CN_hydrolase"/>
    <property type="match status" value="1"/>
</dbReference>
<dbReference type="GO" id="GO:0008795">
    <property type="term" value="F:NAD+ synthase activity"/>
    <property type="evidence" value="ECO:0007669"/>
    <property type="project" value="UniProtKB-UniRule"/>
</dbReference>
<evidence type="ECO:0000256" key="4">
    <source>
        <dbReference type="ARBA" id="ARBA00022598"/>
    </source>
</evidence>
<accession>A0ABD5M115</accession>
<comment type="caution">
    <text evidence="11">The sequence shown here is derived from an EMBL/GenBank/DDBJ whole genome shotgun (WGS) entry which is preliminary data.</text>
</comment>
<dbReference type="AlphaFoldDB" id="A0ABD5M115"/>
<evidence type="ECO:0000256" key="7">
    <source>
        <dbReference type="ARBA" id="ARBA00023027"/>
    </source>
</evidence>
<feature type="binding site" evidence="8">
    <location>
        <position position="190"/>
    </location>
    <ligand>
        <name>L-glutamine</name>
        <dbReference type="ChEBI" id="CHEBI:58359"/>
    </ligand>
</feature>
<feature type="active site" description="Proton acceptor; for glutaminase activity" evidence="8">
    <location>
        <position position="45"/>
    </location>
</feature>
<feature type="binding site" evidence="8">
    <location>
        <position position="196"/>
    </location>
    <ligand>
        <name>L-glutamine</name>
        <dbReference type="ChEBI" id="CHEBI:58359"/>
    </ligand>
</feature>
<dbReference type="PANTHER" id="PTHR23090:SF9">
    <property type="entry name" value="GLUTAMINE-DEPENDENT NAD(+) SYNTHETASE"/>
    <property type="match status" value="1"/>
</dbReference>
<gene>
    <name evidence="8" type="primary">nadE</name>
    <name evidence="11" type="ORF">ABNG04_08515</name>
</gene>
<dbReference type="InterPro" id="IPR014729">
    <property type="entry name" value="Rossmann-like_a/b/a_fold"/>
</dbReference>